<sequence>MSITDSFKLNDGHSIPALGLGTASDGNVEEVVYAAIKNGYRHIDTAFIYGSEVDVGKGIKRAIDEELVKRENLFVTTKVWPTFYNRVSESLDISLKDLSLDYVDLLLVHWPVSLLADSDDPRAIYLVNTDGSVRYSDSLDDWITTYKQIEEEKLSGRTKSIGVSNVSEVYLKRLLDQVKTVPAVNQFEIHPYLPQKKEIEFNEKHGILVTAFSPLGSSTGALKLHENPIAVEIAQKHNTSTGSVLINWHVSQKRAVLPKTRSIERVVANGMKVPLDQGDLDKLDKIWLQTGTQRAIGLRWLDKNGDYLGFSEDDIEHKHIWAKD</sequence>
<keyword evidence="1" id="KW-0560">Oxidoreductase</keyword>
<evidence type="ECO:0000256" key="4">
    <source>
        <dbReference type="PIRSR" id="PIRSR000097-3"/>
    </source>
</evidence>
<feature type="active site" description="Proton donor" evidence="2">
    <location>
        <position position="49"/>
    </location>
</feature>
<dbReference type="Proteomes" id="UP000182444">
    <property type="component" value="Chromosome 1F"/>
</dbReference>
<dbReference type="RefSeq" id="XP_505102.1">
    <property type="nucleotide sequence ID" value="XM_505102.1"/>
</dbReference>
<accession>A0A1H6PM14</accession>
<feature type="binding site" evidence="3">
    <location>
        <position position="109"/>
    </location>
    <ligand>
        <name>substrate</name>
    </ligand>
</feature>
<proteinExistence type="predicted"/>
<evidence type="ECO:0000313" key="8">
    <source>
        <dbReference type="Proteomes" id="UP000182444"/>
    </source>
</evidence>
<dbReference type="VEuPathDB" id="FungiDB:YALI1_F10224g"/>
<dbReference type="eggNOG" id="KOG1577">
    <property type="taxonomic scope" value="Eukaryota"/>
</dbReference>
<protein>
    <submittedName>
        <fullName evidence="7">NADP-dependent oxidoreductase domain-containing protein</fullName>
    </submittedName>
</protein>
<dbReference type="GeneID" id="2908476"/>
<dbReference type="VEuPathDB" id="FungiDB:YALI0_F06974g"/>
<feature type="site" description="Lowers pKa of active site Tyr" evidence="4">
    <location>
        <position position="78"/>
    </location>
</feature>
<dbReference type="InterPro" id="IPR020471">
    <property type="entry name" value="AKR"/>
</dbReference>
<gene>
    <name evidence="7" type="ORF">B0I71DRAFT_127295</name>
    <name evidence="6" type="ORF">YALI1_F10224g</name>
</gene>
<evidence type="ECO:0000313" key="9">
    <source>
        <dbReference type="Proteomes" id="UP000256601"/>
    </source>
</evidence>
<dbReference type="OMA" id="RRCAISM"/>
<dbReference type="AlphaFoldDB" id="A0A1H6PM14"/>
<organism evidence="6 8">
    <name type="scientific">Yarrowia lipolytica</name>
    <name type="common">Candida lipolytica</name>
    <dbReference type="NCBI Taxonomy" id="4952"/>
    <lineage>
        <taxon>Eukaryota</taxon>
        <taxon>Fungi</taxon>
        <taxon>Dikarya</taxon>
        <taxon>Ascomycota</taxon>
        <taxon>Saccharomycotina</taxon>
        <taxon>Dipodascomycetes</taxon>
        <taxon>Dipodascales</taxon>
        <taxon>Dipodascales incertae sedis</taxon>
        <taxon>Yarrowia</taxon>
    </lineage>
</organism>
<dbReference type="PROSITE" id="PS00798">
    <property type="entry name" value="ALDOKETO_REDUCTASE_1"/>
    <property type="match status" value="1"/>
</dbReference>
<dbReference type="Pfam" id="PF00248">
    <property type="entry name" value="Aldo_ket_red"/>
    <property type="match status" value="1"/>
</dbReference>
<evidence type="ECO:0000256" key="3">
    <source>
        <dbReference type="PIRSR" id="PIRSR000097-2"/>
    </source>
</evidence>
<dbReference type="PRINTS" id="PR00069">
    <property type="entry name" value="ALDKETRDTASE"/>
</dbReference>
<evidence type="ECO:0000259" key="5">
    <source>
        <dbReference type="Pfam" id="PF00248"/>
    </source>
</evidence>
<dbReference type="OrthoDB" id="416253at2759"/>
<dbReference type="EMBL" id="CP017558">
    <property type="protein sequence ID" value="AOW06784.1"/>
    <property type="molecule type" value="Genomic_DNA"/>
</dbReference>
<dbReference type="InterPro" id="IPR023210">
    <property type="entry name" value="NADP_OxRdtase_dom"/>
</dbReference>
<dbReference type="SUPFAM" id="SSF51430">
    <property type="entry name" value="NAD(P)-linked oxidoreductase"/>
    <property type="match status" value="1"/>
</dbReference>
<evidence type="ECO:0000256" key="1">
    <source>
        <dbReference type="ARBA" id="ARBA00023002"/>
    </source>
</evidence>
<feature type="domain" description="NADP-dependent oxidoreductase" evidence="5">
    <location>
        <begin position="24"/>
        <end position="287"/>
    </location>
</feature>
<dbReference type="KEGG" id="yli:2908476"/>
<dbReference type="GO" id="GO:0016616">
    <property type="term" value="F:oxidoreductase activity, acting on the CH-OH group of donors, NAD or NADP as acceptor"/>
    <property type="evidence" value="ECO:0007669"/>
    <property type="project" value="UniProtKB-ARBA"/>
</dbReference>
<reference evidence="6 8" key="1">
    <citation type="journal article" date="2016" name="PLoS ONE">
        <title>Sequence Assembly of Yarrowia lipolytica Strain W29/CLIB89 Shows Transposable Element Diversity.</title>
        <authorList>
            <person name="Magnan C."/>
            <person name="Yu J."/>
            <person name="Chang I."/>
            <person name="Jahn E."/>
            <person name="Kanomata Y."/>
            <person name="Wu J."/>
            <person name="Zeller M."/>
            <person name="Oakes M."/>
            <person name="Baldi P."/>
            <person name="Sandmeyer S."/>
        </authorList>
    </citation>
    <scope>NUCLEOTIDE SEQUENCE [LARGE SCALE GENOMIC DNA]</scope>
    <source>
        <strain evidence="6">CLIB89</strain>
        <strain evidence="8">CLIB89(W29)</strain>
    </source>
</reference>
<dbReference type="InterPro" id="IPR018170">
    <property type="entry name" value="Aldo/ket_reductase_CS"/>
</dbReference>
<dbReference type="PANTHER" id="PTHR11732">
    <property type="entry name" value="ALDO/KETO REDUCTASE"/>
    <property type="match status" value="1"/>
</dbReference>
<dbReference type="PIRSF" id="PIRSF000097">
    <property type="entry name" value="AKR"/>
    <property type="match status" value="1"/>
</dbReference>
<dbReference type="Proteomes" id="UP000256601">
    <property type="component" value="Unassembled WGS sequence"/>
</dbReference>
<reference evidence="7 9" key="2">
    <citation type="submission" date="2018-07" db="EMBL/GenBank/DDBJ databases">
        <title>Draft Genome Assemblies for Five Robust Yarrowia lipolytica Strains Exhibiting High Lipid Production and Pentose Sugar Utilization and Sugar Alcohol Secretion from Undetoxified Lignocellulosic Biomass Hydrolysates.</title>
        <authorList>
            <consortium name="DOE Joint Genome Institute"/>
            <person name="Walker C."/>
            <person name="Ryu S."/>
            <person name="Na H."/>
            <person name="Zane M."/>
            <person name="LaButti K."/>
            <person name="Lipzen A."/>
            <person name="Haridas S."/>
            <person name="Barry K."/>
            <person name="Grigoriev I.V."/>
            <person name="Quarterman J."/>
            <person name="Slininger P."/>
            <person name="Dien B."/>
            <person name="Trinh C.T."/>
        </authorList>
    </citation>
    <scope>NUCLEOTIDE SEQUENCE [LARGE SCALE GENOMIC DNA]</scope>
    <source>
        <strain evidence="7 9">YB392</strain>
    </source>
</reference>
<dbReference type="Gene3D" id="3.20.20.100">
    <property type="entry name" value="NADP-dependent oxidoreductase domain"/>
    <property type="match status" value="1"/>
</dbReference>
<dbReference type="InterPro" id="IPR036812">
    <property type="entry name" value="NAD(P)_OxRdtase_dom_sf"/>
</dbReference>
<dbReference type="EMBL" id="KZ857325">
    <property type="protein sequence ID" value="RDW28579.1"/>
    <property type="molecule type" value="Genomic_DNA"/>
</dbReference>
<name>A0A1H6PM14_YARLL</name>
<evidence type="ECO:0000313" key="6">
    <source>
        <dbReference type="EMBL" id="AOW06784.1"/>
    </source>
</evidence>
<evidence type="ECO:0000313" key="7">
    <source>
        <dbReference type="EMBL" id="RDW28579.1"/>
    </source>
</evidence>
<evidence type="ECO:0000256" key="2">
    <source>
        <dbReference type="PIRSR" id="PIRSR000097-1"/>
    </source>
</evidence>